<sequence length="383" mass="43453">MRLFASPSWGPFNSKSSKCEVLMFTAIESYILSSPETPLTEAETVGYIDELELHDSIDEAIQQSRIVVFGFTKQFVNKCVSTFQEIMRCKNIWRKVVFAVFFAENNIRPPFIMRPVRFEDAIQTLIPGYCIDADDENVVVKFSWEVPGSISDMARKVTTSVDFPQQVQIGEGLRNFTSSLITIQAGRFNNVTDALLKSISQGWSDRGFGDYTLPGDNYPDWLNFKSEGLSVLFQVPQVTNRSLKGMILCIVYLSPEGNTASVYPVSVLIKDYTKSNIELYKRDAATTLEDEKWHKIIDDLVPGNEVEVKVEFFARQLNLKETVIYLVYGEDVDKDQNFIWCLKSQAKKDKENGISPSNVDVHHFDAITSNGIFLGNVKELHKQ</sequence>
<evidence type="ECO:0000313" key="2">
    <source>
        <dbReference type="Proteomes" id="UP000634136"/>
    </source>
</evidence>
<evidence type="ECO:0000313" key="1">
    <source>
        <dbReference type="EMBL" id="KAF7845087.1"/>
    </source>
</evidence>
<accession>A0A835CN21</accession>
<gene>
    <name evidence="1" type="ORF">G2W53_001992</name>
</gene>
<name>A0A835CN21_9FABA</name>
<dbReference type="AlphaFoldDB" id="A0A835CN21"/>
<comment type="caution">
    <text evidence="1">The sequence shown here is derived from an EMBL/GenBank/DDBJ whole genome shotgun (WGS) entry which is preliminary data.</text>
</comment>
<dbReference type="Proteomes" id="UP000634136">
    <property type="component" value="Unassembled WGS sequence"/>
</dbReference>
<protein>
    <submittedName>
        <fullName evidence="1">TMV resistance protein N-like</fullName>
    </submittedName>
</protein>
<keyword evidence="2" id="KW-1185">Reference proteome</keyword>
<dbReference type="EMBL" id="JAAIUW010000001">
    <property type="protein sequence ID" value="KAF7845087.1"/>
    <property type="molecule type" value="Genomic_DNA"/>
</dbReference>
<organism evidence="1 2">
    <name type="scientific">Senna tora</name>
    <dbReference type="NCBI Taxonomy" id="362788"/>
    <lineage>
        <taxon>Eukaryota</taxon>
        <taxon>Viridiplantae</taxon>
        <taxon>Streptophyta</taxon>
        <taxon>Embryophyta</taxon>
        <taxon>Tracheophyta</taxon>
        <taxon>Spermatophyta</taxon>
        <taxon>Magnoliopsida</taxon>
        <taxon>eudicotyledons</taxon>
        <taxon>Gunneridae</taxon>
        <taxon>Pentapetalae</taxon>
        <taxon>rosids</taxon>
        <taxon>fabids</taxon>
        <taxon>Fabales</taxon>
        <taxon>Fabaceae</taxon>
        <taxon>Caesalpinioideae</taxon>
        <taxon>Cassia clade</taxon>
        <taxon>Senna</taxon>
    </lineage>
</organism>
<dbReference type="OrthoDB" id="1429998at2759"/>
<proteinExistence type="predicted"/>
<reference evidence="1" key="1">
    <citation type="submission" date="2020-09" db="EMBL/GenBank/DDBJ databases">
        <title>Genome-Enabled Discovery of Anthraquinone Biosynthesis in Senna tora.</title>
        <authorList>
            <person name="Kang S.-H."/>
            <person name="Pandey R.P."/>
            <person name="Lee C.-M."/>
            <person name="Sim J.-S."/>
            <person name="Jeong J.-T."/>
            <person name="Choi B.-S."/>
            <person name="Jung M."/>
            <person name="Ginzburg D."/>
            <person name="Zhao K."/>
            <person name="Won S.Y."/>
            <person name="Oh T.-J."/>
            <person name="Yu Y."/>
            <person name="Kim N.-H."/>
            <person name="Lee O.R."/>
            <person name="Lee T.-H."/>
            <person name="Bashyal P."/>
            <person name="Kim T.-S."/>
            <person name="Lee W.-H."/>
            <person name="Kawkins C."/>
            <person name="Kim C.-K."/>
            <person name="Kim J.S."/>
            <person name="Ahn B.O."/>
            <person name="Rhee S.Y."/>
            <person name="Sohng J.K."/>
        </authorList>
    </citation>
    <scope>NUCLEOTIDE SEQUENCE</scope>
    <source>
        <tissue evidence="1">Leaf</tissue>
    </source>
</reference>